<dbReference type="Gene3D" id="3.30.200.20">
    <property type="entry name" value="Phosphorylase Kinase, domain 1"/>
    <property type="match status" value="1"/>
</dbReference>
<dbReference type="Gene3D" id="3.90.1200.10">
    <property type="match status" value="1"/>
</dbReference>
<dbReference type="EMBL" id="WTYE01000001">
    <property type="protein sequence ID" value="MXP32158.1"/>
    <property type="molecule type" value="Genomic_DNA"/>
</dbReference>
<keyword evidence="2" id="KW-0808">Transferase</keyword>
<dbReference type="InterPro" id="IPR002575">
    <property type="entry name" value="Aminoglycoside_PTrfase"/>
</dbReference>
<protein>
    <submittedName>
        <fullName evidence="2">Phosphotransferase</fullName>
    </submittedName>
</protein>
<dbReference type="OrthoDB" id="9809275at2"/>
<reference evidence="2 3" key="1">
    <citation type="submission" date="2019-12" db="EMBL/GenBank/DDBJ databases">
        <title>Genomic-based taxomic classification of the family Erythrobacteraceae.</title>
        <authorList>
            <person name="Xu L."/>
        </authorList>
    </citation>
    <scope>NUCLEOTIDE SEQUENCE [LARGE SCALE GENOMIC DNA]</scope>
    <source>
        <strain evidence="2 3">JCM 16677</strain>
    </source>
</reference>
<dbReference type="SUPFAM" id="SSF56112">
    <property type="entry name" value="Protein kinase-like (PK-like)"/>
    <property type="match status" value="1"/>
</dbReference>
<comment type="caution">
    <text evidence="2">The sequence shown here is derived from an EMBL/GenBank/DDBJ whole genome shotgun (WGS) entry which is preliminary data.</text>
</comment>
<organism evidence="2 3">
    <name type="scientific">Parerythrobacter jejuensis</name>
    <dbReference type="NCBI Taxonomy" id="795812"/>
    <lineage>
        <taxon>Bacteria</taxon>
        <taxon>Pseudomonadati</taxon>
        <taxon>Pseudomonadota</taxon>
        <taxon>Alphaproteobacteria</taxon>
        <taxon>Sphingomonadales</taxon>
        <taxon>Erythrobacteraceae</taxon>
        <taxon>Parerythrobacter</taxon>
    </lineage>
</organism>
<feature type="domain" description="Aminoglycoside phosphotransferase" evidence="1">
    <location>
        <begin position="26"/>
        <end position="252"/>
    </location>
</feature>
<dbReference type="GO" id="GO:0016740">
    <property type="term" value="F:transferase activity"/>
    <property type="evidence" value="ECO:0007669"/>
    <property type="project" value="UniProtKB-KW"/>
</dbReference>
<gene>
    <name evidence="2" type="ORF">GRI94_10030</name>
</gene>
<dbReference type="AlphaFoldDB" id="A0A845AZI4"/>
<accession>A0A845AZI4</accession>
<proteinExistence type="predicted"/>
<evidence type="ECO:0000313" key="3">
    <source>
        <dbReference type="Proteomes" id="UP000446786"/>
    </source>
</evidence>
<name>A0A845AZI4_9SPHN</name>
<dbReference type="InterPro" id="IPR011009">
    <property type="entry name" value="Kinase-like_dom_sf"/>
</dbReference>
<keyword evidence="3" id="KW-1185">Reference proteome</keyword>
<dbReference type="Proteomes" id="UP000446786">
    <property type="component" value="Unassembled WGS sequence"/>
</dbReference>
<dbReference type="RefSeq" id="WP_160779525.1">
    <property type="nucleotide sequence ID" value="NZ_BAAAZF010000001.1"/>
</dbReference>
<dbReference type="Pfam" id="PF01636">
    <property type="entry name" value="APH"/>
    <property type="match status" value="1"/>
</dbReference>
<evidence type="ECO:0000313" key="2">
    <source>
        <dbReference type="EMBL" id="MXP32158.1"/>
    </source>
</evidence>
<sequence length="333" mass="37234">MTSADKVLPEGGIEFLDRAGWGGCAINPIPGDASDRRYFRLNLAGEGALLMHSPPPGEDPRPFLHVGHWLNENRLRAPQIMAEDADAGWILLEDFGNDRMRDWLDDNPAGEEGAYGAAIDALVPLHRLEPGPFAPYDMPTYLREARLFTEWYCPAQNLAVDDHSFDQAWNEALTPLIERQRHCVTVLRDYHAENIMLLGPAPDGTGPQGIIDFQDALVGHPAYDLVSLLQDARRDVDPALERRMLDRYLAQVDAGEHFEADYALLGAQRNAKIVGIFTRLFRRDGKARYPAFIPRVWDALERDLEHPALGPVANWFDENVPPALREAKGGSIT</sequence>
<evidence type="ECO:0000259" key="1">
    <source>
        <dbReference type="Pfam" id="PF01636"/>
    </source>
</evidence>